<sequence length="237" mass="26730">MDVDAELGNFKIRRYHFDDKSFVHPLHSVRFDPDRPYEILIEAPMADKILSSSKDEKSSTGRPRSSRHPTPHYSPRRMPVAQRECSTSSIKGTRSFRRGTTSSLFRKPRSWELISPSEGWMCDADDEKEIGGMEPSVKKDESSEEDPEEEEEPEEEDHPEDGIPATPSLPMDIDAEEDYQRYIEELGRAPEPSPLRSSQASVPDEPVEAVDQQSVSRNGSSYNLSGVWQSQSSSPSS</sequence>
<feature type="compositionally biased region" description="Basic and acidic residues" evidence="1">
    <location>
        <begin position="178"/>
        <end position="188"/>
    </location>
</feature>
<proteinExistence type="predicted"/>
<feature type="compositionally biased region" description="Polar residues" evidence="1">
    <location>
        <begin position="211"/>
        <end position="228"/>
    </location>
</feature>
<gene>
    <name evidence="2" type="ORF">PIB30_030342</name>
</gene>
<organism evidence="2 3">
    <name type="scientific">Stylosanthes scabra</name>
    <dbReference type="NCBI Taxonomy" id="79078"/>
    <lineage>
        <taxon>Eukaryota</taxon>
        <taxon>Viridiplantae</taxon>
        <taxon>Streptophyta</taxon>
        <taxon>Embryophyta</taxon>
        <taxon>Tracheophyta</taxon>
        <taxon>Spermatophyta</taxon>
        <taxon>Magnoliopsida</taxon>
        <taxon>eudicotyledons</taxon>
        <taxon>Gunneridae</taxon>
        <taxon>Pentapetalae</taxon>
        <taxon>rosids</taxon>
        <taxon>fabids</taxon>
        <taxon>Fabales</taxon>
        <taxon>Fabaceae</taxon>
        <taxon>Papilionoideae</taxon>
        <taxon>50 kb inversion clade</taxon>
        <taxon>dalbergioids sensu lato</taxon>
        <taxon>Dalbergieae</taxon>
        <taxon>Pterocarpus clade</taxon>
        <taxon>Stylosanthes</taxon>
    </lineage>
</organism>
<comment type="caution">
    <text evidence="2">The sequence shown here is derived from an EMBL/GenBank/DDBJ whole genome shotgun (WGS) entry which is preliminary data.</text>
</comment>
<evidence type="ECO:0000256" key="1">
    <source>
        <dbReference type="SAM" id="MobiDB-lite"/>
    </source>
</evidence>
<evidence type="ECO:0000313" key="3">
    <source>
        <dbReference type="Proteomes" id="UP001341840"/>
    </source>
</evidence>
<dbReference type="EMBL" id="JASCZI010120955">
    <property type="protein sequence ID" value="MED6158172.1"/>
    <property type="molecule type" value="Genomic_DNA"/>
</dbReference>
<accession>A0ABU6UBR4</accession>
<feature type="compositionally biased region" description="Polar residues" evidence="1">
    <location>
        <begin position="84"/>
        <end position="102"/>
    </location>
</feature>
<feature type="compositionally biased region" description="Acidic residues" evidence="1">
    <location>
        <begin position="142"/>
        <end position="159"/>
    </location>
</feature>
<name>A0ABU6UBR4_9FABA</name>
<evidence type="ECO:0000313" key="2">
    <source>
        <dbReference type="EMBL" id="MED6158172.1"/>
    </source>
</evidence>
<feature type="region of interest" description="Disordered" evidence="1">
    <location>
        <begin position="48"/>
        <end position="102"/>
    </location>
</feature>
<keyword evidence="3" id="KW-1185">Reference proteome</keyword>
<reference evidence="2 3" key="1">
    <citation type="journal article" date="2023" name="Plants (Basel)">
        <title>Bridging the Gap: Combining Genomics and Transcriptomics Approaches to Understand Stylosanthes scabra, an Orphan Legume from the Brazilian Caatinga.</title>
        <authorList>
            <person name="Ferreira-Neto J.R.C."/>
            <person name="da Silva M.D."/>
            <person name="Binneck E."/>
            <person name="de Melo N.F."/>
            <person name="da Silva R.H."/>
            <person name="de Melo A.L.T.M."/>
            <person name="Pandolfi V."/>
            <person name="Bustamante F.O."/>
            <person name="Brasileiro-Vidal A.C."/>
            <person name="Benko-Iseppon A.M."/>
        </authorList>
    </citation>
    <scope>NUCLEOTIDE SEQUENCE [LARGE SCALE GENOMIC DNA]</scope>
    <source>
        <tissue evidence="2">Leaves</tissue>
    </source>
</reference>
<dbReference type="Proteomes" id="UP001341840">
    <property type="component" value="Unassembled WGS sequence"/>
</dbReference>
<feature type="region of interest" description="Disordered" evidence="1">
    <location>
        <begin position="116"/>
        <end position="237"/>
    </location>
</feature>
<protein>
    <submittedName>
        <fullName evidence="2">Uncharacterized protein</fullName>
    </submittedName>
</protein>